<feature type="compositionally biased region" description="Polar residues" evidence="1">
    <location>
        <begin position="212"/>
        <end position="226"/>
    </location>
</feature>
<feature type="compositionally biased region" description="Basic and acidic residues" evidence="1">
    <location>
        <begin position="613"/>
        <end position="640"/>
    </location>
</feature>
<dbReference type="AlphaFoldDB" id="A0A0P7BG17"/>
<feature type="region of interest" description="Disordered" evidence="1">
    <location>
        <begin position="403"/>
        <end position="450"/>
    </location>
</feature>
<dbReference type="PANTHER" id="PTHR38166:SF1">
    <property type="entry name" value="C2H2-TYPE DOMAIN-CONTAINING PROTEIN"/>
    <property type="match status" value="1"/>
</dbReference>
<evidence type="ECO:0008006" key="4">
    <source>
        <dbReference type="Google" id="ProtNLM"/>
    </source>
</evidence>
<proteinExistence type="predicted"/>
<sequence>MGFPRRRERAAQSAVWAEPRRLSDAQCGEKPPRSIGGRLRDNGRRYINRFTPFKLSPSPSPLPSPSPQACAIDYVAPSGSRALGSIRPAAAPSIASRRFTMGDLPLKFPSLHDSNQSPERDAAAPAYESHTEFRATNVTGILRHSAFVERQPARSGPDSLFSLDLERPVKKPRQWLDRMKGYTAKGWERISSPVPETSASSGVGDLIGVGSQYDSANKSATPASQANRDEPNRQDAQFAINANVGGYQPDPTTVPLPYDHLIDTPPQSDYSTRRLSNDTALRSASLAESIFTRPSSIVSTATSWDSTVRLSNYARGGLLWKRNASVSSILSTNRTSPGPRPDIDLDENPVPPVPLAVTAWPPRSIDSWVSCLDHSVSDQVTAAGRVAQQRRAKKGRLSEIFQEDVQDEADCKKDPSRLQPDPFADDNPDTTREPALSIISEGNSDGGCSNSEAVPMPYQTLVDNAGNKFLSIPRRPSTRDKRSCSATDTMTELTSTESRQPNLTPATSVADDPEGHDMSEDDESISILTDETDESFYEAFAATSLDSSLLPVAITLKDHIASLVLTRVTDWVRWCSPEQTYGSGSPGSPQGAGFGAGRDGGSTGPDGAGGKKRGLDERNPGDSDRGNGDDQDKRRKTEAALTKEEAVKIISNLACPFLKRHPNKKWPRCQRGWASVHRIKEHIYRAHELPIHCDRCFKEFNEEKELRQHNRNADRCDVVDPPCDMLGINEETVKKLRSRAGARNATAEEKWKHMYMIIFPDVPPEDVPSPYYDLQALEIPISQEMRVQYRRFLRQEIPPRVIRQVTENLNKAPEVRDNLHFPERKISEVVTRAVWDAFDHVLPSLLPQSASPATPHDGISELLGAGKTTQQLPTHTPTPLSTQATDTPMPEKLSKASPAVPEMTPFLPSYPDSNSPFNGWSAQTDGSIPSLDAQGLFLDSLTQSKQYVAEPATLSGGSLPFLGQSGGNTLPPTVQLDEDVDRYLDYTQTY</sequence>
<feature type="region of interest" description="Disordered" evidence="1">
    <location>
        <begin position="469"/>
        <end position="521"/>
    </location>
</feature>
<feature type="region of interest" description="Disordered" evidence="1">
    <location>
        <begin position="1"/>
        <end position="42"/>
    </location>
</feature>
<reference evidence="2 3" key="1">
    <citation type="submission" date="2015-09" db="EMBL/GenBank/DDBJ databases">
        <title>Draft genome of a European isolate of the apple canker pathogen Neonectria ditissima.</title>
        <authorList>
            <person name="Gomez-Cortecero A."/>
            <person name="Harrison R.J."/>
            <person name="Armitage A.D."/>
        </authorList>
    </citation>
    <scope>NUCLEOTIDE SEQUENCE [LARGE SCALE GENOMIC DNA]</scope>
    <source>
        <strain evidence="2 3">R09/05</strain>
    </source>
</reference>
<feature type="region of interest" description="Disordered" evidence="1">
    <location>
        <begin position="209"/>
        <end position="231"/>
    </location>
</feature>
<evidence type="ECO:0000256" key="1">
    <source>
        <dbReference type="SAM" id="MobiDB-lite"/>
    </source>
</evidence>
<dbReference type="OrthoDB" id="4161727at2759"/>
<name>A0A0P7BG17_9HYPO</name>
<feature type="region of interest" description="Disordered" evidence="1">
    <location>
        <begin position="243"/>
        <end position="274"/>
    </location>
</feature>
<evidence type="ECO:0000313" key="3">
    <source>
        <dbReference type="Proteomes" id="UP000050424"/>
    </source>
</evidence>
<dbReference type="PANTHER" id="PTHR38166">
    <property type="entry name" value="C2H2-TYPE DOMAIN-CONTAINING PROTEIN-RELATED"/>
    <property type="match status" value="1"/>
</dbReference>
<dbReference type="STRING" id="78410.A0A0P7BG17"/>
<feature type="region of interest" description="Disordered" evidence="1">
    <location>
        <begin position="105"/>
        <end position="127"/>
    </location>
</feature>
<feature type="region of interest" description="Disordered" evidence="1">
    <location>
        <begin position="579"/>
        <end position="640"/>
    </location>
</feature>
<gene>
    <name evidence="2" type="ORF">AK830_g912</name>
</gene>
<accession>A0A0P7BG17</accession>
<dbReference type="EMBL" id="LKCW01000006">
    <property type="protein sequence ID" value="KPM45637.1"/>
    <property type="molecule type" value="Genomic_DNA"/>
</dbReference>
<feature type="compositionally biased region" description="Polar residues" evidence="1">
    <location>
        <begin position="484"/>
        <end position="507"/>
    </location>
</feature>
<protein>
    <recommendedName>
        <fullName evidence="4">C2H2-type domain-containing protein</fullName>
    </recommendedName>
</protein>
<feature type="compositionally biased region" description="Polar residues" evidence="1">
    <location>
        <begin position="440"/>
        <end position="450"/>
    </location>
</feature>
<dbReference type="Proteomes" id="UP000050424">
    <property type="component" value="Unassembled WGS sequence"/>
</dbReference>
<keyword evidence="3" id="KW-1185">Reference proteome</keyword>
<organism evidence="2 3">
    <name type="scientific">Neonectria ditissima</name>
    <dbReference type="NCBI Taxonomy" id="78410"/>
    <lineage>
        <taxon>Eukaryota</taxon>
        <taxon>Fungi</taxon>
        <taxon>Dikarya</taxon>
        <taxon>Ascomycota</taxon>
        <taxon>Pezizomycotina</taxon>
        <taxon>Sordariomycetes</taxon>
        <taxon>Hypocreomycetidae</taxon>
        <taxon>Hypocreales</taxon>
        <taxon>Nectriaceae</taxon>
        <taxon>Neonectria</taxon>
    </lineage>
</organism>
<evidence type="ECO:0000313" key="2">
    <source>
        <dbReference type="EMBL" id="KPM45637.1"/>
    </source>
</evidence>
<comment type="caution">
    <text evidence="2">The sequence shown here is derived from an EMBL/GenBank/DDBJ whole genome shotgun (WGS) entry which is preliminary data.</text>
</comment>
<feature type="compositionally biased region" description="Gly residues" evidence="1">
    <location>
        <begin position="590"/>
        <end position="608"/>
    </location>
</feature>
<feature type="region of interest" description="Disordered" evidence="1">
    <location>
        <begin position="869"/>
        <end position="896"/>
    </location>
</feature>
<feature type="compositionally biased region" description="Low complexity" evidence="1">
    <location>
        <begin position="869"/>
        <end position="883"/>
    </location>
</feature>